<evidence type="ECO:0000259" key="9">
    <source>
        <dbReference type="SMART" id="SM00460"/>
    </source>
</evidence>
<name>A0A151P2N3_ALLMI</name>
<dbReference type="FunFam" id="3.90.260.10:FF:000001">
    <property type="entry name" value="Protein-glutamine gamma-glutamyltransferase 2"/>
    <property type="match status" value="1"/>
</dbReference>
<evidence type="ECO:0000256" key="7">
    <source>
        <dbReference type="PIRSR" id="PIRSR000459-1"/>
    </source>
</evidence>
<dbReference type="Gene3D" id="2.60.40.10">
    <property type="entry name" value="Immunoglobulins"/>
    <property type="match status" value="3"/>
</dbReference>
<dbReference type="InterPro" id="IPR050779">
    <property type="entry name" value="Transglutaminase"/>
</dbReference>
<dbReference type="GO" id="GO:0003810">
    <property type="term" value="F:protein-glutamine gamma-glutamyltransferase activity"/>
    <property type="evidence" value="ECO:0007669"/>
    <property type="project" value="UniProtKB-EC"/>
</dbReference>
<dbReference type="SUPFAM" id="SSF81296">
    <property type="entry name" value="E set domains"/>
    <property type="match status" value="1"/>
</dbReference>
<dbReference type="InterPro" id="IPR038765">
    <property type="entry name" value="Papain-like_cys_pep_sf"/>
</dbReference>
<feature type="domain" description="Transglutaminase-like" evidence="9">
    <location>
        <begin position="267"/>
        <end position="360"/>
    </location>
</feature>
<dbReference type="FunFam" id="2.60.40.10:FF:001406">
    <property type="entry name" value="Protein-glutamine gamma-glutamyltransferase 4"/>
    <property type="match status" value="1"/>
</dbReference>
<evidence type="ECO:0000313" key="11">
    <source>
        <dbReference type="Proteomes" id="UP000050525"/>
    </source>
</evidence>
<evidence type="ECO:0000256" key="4">
    <source>
        <dbReference type="ARBA" id="ARBA00022837"/>
    </source>
</evidence>
<comment type="caution">
    <text evidence="10">The sequence shown here is derived from an EMBL/GenBank/DDBJ whole genome shotgun (WGS) entry which is preliminary data.</text>
</comment>
<dbReference type="FunFam" id="2.60.40.10:FF:001640">
    <property type="entry name" value="Prostate-specific transglutaminase 4"/>
    <property type="match status" value="1"/>
</dbReference>
<feature type="active site" evidence="7">
    <location>
        <position position="334"/>
    </location>
</feature>
<dbReference type="InterPro" id="IPR013808">
    <property type="entry name" value="Transglutaminase_AS"/>
</dbReference>
<evidence type="ECO:0000256" key="5">
    <source>
        <dbReference type="ARBA" id="ARBA00023315"/>
    </source>
</evidence>
<dbReference type="GO" id="GO:0046872">
    <property type="term" value="F:metal ion binding"/>
    <property type="evidence" value="ECO:0007669"/>
    <property type="project" value="UniProtKB-KW"/>
</dbReference>
<feature type="binding site" evidence="8">
    <location>
        <position position="399"/>
    </location>
    <ligand>
        <name>Ca(2+)</name>
        <dbReference type="ChEBI" id="CHEBI:29108"/>
    </ligand>
</feature>
<evidence type="ECO:0000313" key="10">
    <source>
        <dbReference type="EMBL" id="KYO43326.1"/>
    </source>
</evidence>
<feature type="active site" evidence="7">
    <location>
        <position position="275"/>
    </location>
</feature>
<dbReference type="InterPro" id="IPR023608">
    <property type="entry name" value="Transglutaminase_animal"/>
</dbReference>
<dbReference type="InterPro" id="IPR013783">
    <property type="entry name" value="Ig-like_fold"/>
</dbReference>
<proteinExistence type="inferred from homology"/>
<accession>A0A151P2N3</accession>
<dbReference type="Pfam" id="PF00868">
    <property type="entry name" value="Transglut_N"/>
    <property type="match status" value="1"/>
</dbReference>
<dbReference type="PIRSF" id="PIRSF000459">
    <property type="entry name" value="TGM_EBP42"/>
    <property type="match status" value="1"/>
</dbReference>
<dbReference type="EMBL" id="AKHW03001210">
    <property type="protein sequence ID" value="KYO43326.1"/>
    <property type="molecule type" value="Genomic_DNA"/>
</dbReference>
<dbReference type="Proteomes" id="UP000050525">
    <property type="component" value="Unassembled WGS sequence"/>
</dbReference>
<dbReference type="SUPFAM" id="SSF49309">
    <property type="entry name" value="Transglutaminase, two C-terminal domains"/>
    <property type="match status" value="2"/>
</dbReference>
<dbReference type="AlphaFoldDB" id="A0A151P2N3"/>
<dbReference type="Gene3D" id="3.90.260.10">
    <property type="entry name" value="Transglutaminase-like"/>
    <property type="match status" value="1"/>
</dbReference>
<dbReference type="InterPro" id="IPR001102">
    <property type="entry name" value="Transglutaminase_N"/>
</dbReference>
<dbReference type="PANTHER" id="PTHR11590">
    <property type="entry name" value="PROTEIN-GLUTAMINE GAMMA-GLUTAMYLTRANSFERASE"/>
    <property type="match status" value="1"/>
</dbReference>
<dbReference type="STRING" id="8496.A0A151P2N3"/>
<feature type="binding site" evidence="8">
    <location>
        <position position="474"/>
    </location>
    <ligand>
        <name>Ca(2+)</name>
        <dbReference type="ChEBI" id="CHEBI:29108"/>
    </ligand>
</feature>
<comment type="cofactor">
    <cofactor evidence="8">
        <name>Ca(2+)</name>
        <dbReference type="ChEBI" id="CHEBI:29108"/>
    </cofactor>
    <text evidence="8">Binds 1 Ca(2+) ion per subunit.</text>
</comment>
<dbReference type="SMART" id="SM00460">
    <property type="entry name" value="TGc"/>
    <property type="match status" value="1"/>
</dbReference>
<keyword evidence="5" id="KW-0012">Acyltransferase</keyword>
<dbReference type="EC" id="2.3.2.13" evidence="6"/>
<keyword evidence="2" id="KW-0808">Transferase</keyword>
<dbReference type="InterPro" id="IPR014756">
    <property type="entry name" value="Ig_E-set"/>
</dbReference>
<comment type="similarity">
    <text evidence="1">Belongs to the transglutaminase superfamily. Transglutaminase family.</text>
</comment>
<evidence type="ECO:0000256" key="2">
    <source>
        <dbReference type="ARBA" id="ARBA00022679"/>
    </source>
</evidence>
<feature type="active site" evidence="7">
    <location>
        <position position="357"/>
    </location>
</feature>
<sequence>MSKGAENQLQTLGVDLLKWQNARLHHTDAYDNKSLIVRRGQEFQLKLMFDRELKDNDRVGLQFSFGKNIIPNGDKPMKSNGTLLAMTLRSQQDSQCWSAKIANTNGKECLVTVASPADAAIGKYLLSVKTGAKVYNPGNTVYLLFNPWCKADAVFMPSDAERLEYVLNDTGYLYVGSSEKIFAKPWNFGQFEEDVLDSCMYLLDKSGLKQNFRKDPVTVSRTMSALVNSNDDAGVLLGNWSGNYGSGTSPLAWTGSATILQKYYKTKKPICFGQCWVFSGVLTTVMRCLGIPARSVSNFASAHDTQENLKVDIFLNECGEKVDKLTTDSVWNFHVWNDVWMKRSDLPEGFDGWQAIDATPQEISQGIFQCGPSPLKAIRSGEVYLPYDSKFIFAEVNADKVYWLVKNVAGKDKYIKLREETKAIGKNISTKAIGKNMREDITAQYKFLEVLGPCGQKPKIFEPSPSFNLWSSEERKTMEKACSFLRCSDTVDARLSSSPLTAGIQLKTDGEKSLWPGNPIDLKIIVNSTSTESWTASLTASCQLQSYTGKVEANLGFIKQTVQTEGKPAIEIPLNVAADTYIKTLASVEDELLIKVNIIAEVQETGEKVSDELTLAFQYPSIKVEMPETAKINEAFTCAFVFKNTLAIPLEKCKLYVEGLGFFKMEIFDEGDIRPGGIFKSKIICHPKKAGEKKIIAQLNSLQVKGISVEKIIIITE</sequence>
<keyword evidence="4 8" id="KW-0106">Calcium</keyword>
<feature type="binding site" evidence="8">
    <location>
        <position position="397"/>
    </location>
    <ligand>
        <name>Ca(2+)</name>
        <dbReference type="ChEBI" id="CHEBI:29108"/>
    </ligand>
</feature>
<organism evidence="10 11">
    <name type="scientific">Alligator mississippiensis</name>
    <name type="common">American alligator</name>
    <dbReference type="NCBI Taxonomy" id="8496"/>
    <lineage>
        <taxon>Eukaryota</taxon>
        <taxon>Metazoa</taxon>
        <taxon>Chordata</taxon>
        <taxon>Craniata</taxon>
        <taxon>Vertebrata</taxon>
        <taxon>Euteleostomi</taxon>
        <taxon>Archelosauria</taxon>
        <taxon>Archosauria</taxon>
        <taxon>Crocodylia</taxon>
        <taxon>Alligatoridae</taxon>
        <taxon>Alligatorinae</taxon>
        <taxon>Alligator</taxon>
    </lineage>
</organism>
<keyword evidence="3 8" id="KW-0479">Metal-binding</keyword>
<dbReference type="InterPro" id="IPR002931">
    <property type="entry name" value="Transglutaminase-like"/>
</dbReference>
<dbReference type="FunFam" id="2.60.40.10:FF:000090">
    <property type="entry name" value="Protein-glutamine gamma-glutamyltransferase 2"/>
    <property type="match status" value="1"/>
</dbReference>
<evidence type="ECO:0000256" key="1">
    <source>
        <dbReference type="ARBA" id="ARBA00005968"/>
    </source>
</evidence>
<evidence type="ECO:0000256" key="3">
    <source>
        <dbReference type="ARBA" id="ARBA00022723"/>
    </source>
</evidence>
<gene>
    <name evidence="10" type="primary">TGM4</name>
    <name evidence="10" type="ORF">Y1Q_0017606</name>
</gene>
<dbReference type="PANTHER" id="PTHR11590:SF70">
    <property type="entry name" value="PROTEIN-GLUTAMINE GAMMA-GLUTAMYLTRANSFERASE 4"/>
    <property type="match status" value="1"/>
</dbReference>
<dbReference type="SUPFAM" id="SSF54001">
    <property type="entry name" value="Cysteine proteinases"/>
    <property type="match status" value="1"/>
</dbReference>
<dbReference type="InterPro" id="IPR036985">
    <property type="entry name" value="Transglutaminase-like_sf"/>
</dbReference>
<dbReference type="InterPro" id="IPR008958">
    <property type="entry name" value="Transglutaminase_C"/>
</dbReference>
<evidence type="ECO:0000256" key="6">
    <source>
        <dbReference type="ARBA" id="ARBA00024222"/>
    </source>
</evidence>
<dbReference type="Pfam" id="PF00927">
    <property type="entry name" value="Transglut_C"/>
    <property type="match status" value="1"/>
</dbReference>
<reference evidence="10 11" key="1">
    <citation type="journal article" date="2012" name="Genome Biol.">
        <title>Sequencing three crocodilian genomes to illuminate the evolution of archosaurs and amniotes.</title>
        <authorList>
            <person name="St John J.A."/>
            <person name="Braun E.L."/>
            <person name="Isberg S.R."/>
            <person name="Miles L.G."/>
            <person name="Chong A.Y."/>
            <person name="Gongora J."/>
            <person name="Dalzell P."/>
            <person name="Moran C."/>
            <person name="Bed'hom B."/>
            <person name="Abzhanov A."/>
            <person name="Burgess S.C."/>
            <person name="Cooksey A.M."/>
            <person name="Castoe T.A."/>
            <person name="Crawford N.G."/>
            <person name="Densmore L.D."/>
            <person name="Drew J.C."/>
            <person name="Edwards S.V."/>
            <person name="Faircloth B.C."/>
            <person name="Fujita M.K."/>
            <person name="Greenwold M.J."/>
            <person name="Hoffmann F.G."/>
            <person name="Howard J.M."/>
            <person name="Iguchi T."/>
            <person name="Janes D.E."/>
            <person name="Khan S.Y."/>
            <person name="Kohno S."/>
            <person name="de Koning A.J."/>
            <person name="Lance S.L."/>
            <person name="McCarthy F.M."/>
            <person name="McCormack J.E."/>
            <person name="Merchant M.E."/>
            <person name="Peterson D.G."/>
            <person name="Pollock D.D."/>
            <person name="Pourmand N."/>
            <person name="Raney B.J."/>
            <person name="Roessler K.A."/>
            <person name="Sanford J.R."/>
            <person name="Sawyer R.H."/>
            <person name="Schmidt C.J."/>
            <person name="Triplett E.W."/>
            <person name="Tuberville T.D."/>
            <person name="Venegas-Anaya M."/>
            <person name="Howard J.T."/>
            <person name="Jarvis E.D."/>
            <person name="Guillette L.J.Jr."/>
            <person name="Glenn T.C."/>
            <person name="Green R.E."/>
            <person name="Ray D.A."/>
        </authorList>
    </citation>
    <scope>NUCLEOTIDE SEQUENCE [LARGE SCALE GENOMIC DNA]</scope>
    <source>
        <strain evidence="10">KSC_2009_1</strain>
    </source>
</reference>
<keyword evidence="11" id="KW-1185">Reference proteome</keyword>
<dbReference type="InterPro" id="IPR036238">
    <property type="entry name" value="Transglutaminase_C_sf"/>
</dbReference>
<dbReference type="Pfam" id="PF01841">
    <property type="entry name" value="Transglut_core"/>
    <property type="match status" value="1"/>
</dbReference>
<protein>
    <recommendedName>
        <fullName evidence="6">protein-glutamine gamma-glutamyltransferase</fullName>
        <ecNumber evidence="6">2.3.2.13</ecNumber>
    </recommendedName>
</protein>
<feature type="binding site" evidence="8">
    <location>
        <position position="449"/>
    </location>
    <ligand>
        <name>Ca(2+)</name>
        <dbReference type="ChEBI" id="CHEBI:29108"/>
    </ligand>
</feature>
<evidence type="ECO:0000256" key="8">
    <source>
        <dbReference type="PIRSR" id="PIRSR000459-2"/>
    </source>
</evidence>
<dbReference type="PROSITE" id="PS00547">
    <property type="entry name" value="TRANSGLUTAMINASES"/>
    <property type="match status" value="1"/>
</dbReference>